<evidence type="ECO:0000313" key="1">
    <source>
        <dbReference type="EMBL" id="MBA0880429.1"/>
    </source>
</evidence>
<protein>
    <submittedName>
        <fullName evidence="1">Uncharacterized protein</fullName>
    </submittedName>
</protein>
<organism evidence="1 2">
    <name type="scientific">Gossypium schwendimanii</name>
    <name type="common">Cotton</name>
    <dbReference type="NCBI Taxonomy" id="34291"/>
    <lineage>
        <taxon>Eukaryota</taxon>
        <taxon>Viridiplantae</taxon>
        <taxon>Streptophyta</taxon>
        <taxon>Embryophyta</taxon>
        <taxon>Tracheophyta</taxon>
        <taxon>Spermatophyta</taxon>
        <taxon>Magnoliopsida</taxon>
        <taxon>eudicotyledons</taxon>
        <taxon>Gunneridae</taxon>
        <taxon>Pentapetalae</taxon>
        <taxon>rosids</taxon>
        <taxon>malvids</taxon>
        <taxon>Malvales</taxon>
        <taxon>Malvaceae</taxon>
        <taxon>Malvoideae</taxon>
        <taxon>Gossypium</taxon>
    </lineage>
</organism>
<sequence length="132" mass="14550">MDERNQEARSLSYCSYLAKSGFGIDPPLSSGIIEGGGTRDNIKLFGCKKSSIKAIDGAPNRTGSSDRFSRLTGGVILGVGHNRSLICEEERLRYQNGFNPQLISCEDYGAFLGHHASHILRSCQKPIRTLWF</sequence>
<dbReference type="AlphaFoldDB" id="A0A7J9NCU6"/>
<keyword evidence="2" id="KW-1185">Reference proteome</keyword>
<reference evidence="1 2" key="1">
    <citation type="journal article" date="2019" name="Genome Biol. Evol.">
        <title>Insights into the evolution of the New World diploid cottons (Gossypium, subgenus Houzingenia) based on genome sequencing.</title>
        <authorList>
            <person name="Grover C.E."/>
            <person name="Arick M.A. 2nd"/>
            <person name="Thrash A."/>
            <person name="Conover J.L."/>
            <person name="Sanders W.S."/>
            <person name="Peterson D.G."/>
            <person name="Frelichowski J.E."/>
            <person name="Scheffler J.A."/>
            <person name="Scheffler B.E."/>
            <person name="Wendel J.F."/>
        </authorList>
    </citation>
    <scope>NUCLEOTIDE SEQUENCE [LARGE SCALE GENOMIC DNA]</scope>
    <source>
        <strain evidence="1">1</strain>
        <tissue evidence="1">Leaf</tissue>
    </source>
</reference>
<comment type="caution">
    <text evidence="1">The sequence shown here is derived from an EMBL/GenBank/DDBJ whole genome shotgun (WGS) entry which is preliminary data.</text>
</comment>
<evidence type="ECO:0000313" key="2">
    <source>
        <dbReference type="Proteomes" id="UP000593576"/>
    </source>
</evidence>
<dbReference type="EMBL" id="JABFAF010277473">
    <property type="protein sequence ID" value="MBA0880429.1"/>
    <property type="molecule type" value="Genomic_DNA"/>
</dbReference>
<accession>A0A7J9NCU6</accession>
<gene>
    <name evidence="1" type="ORF">Goshw_028205</name>
</gene>
<name>A0A7J9NCU6_GOSSC</name>
<dbReference type="Proteomes" id="UP000593576">
    <property type="component" value="Unassembled WGS sequence"/>
</dbReference>
<proteinExistence type="predicted"/>